<name>A0ABZ0B5H3_9SPHN</name>
<organism evidence="2 3">
    <name type="scientific">Stakelama saccharophila</name>
    <dbReference type="NCBI Taxonomy" id="3075605"/>
    <lineage>
        <taxon>Bacteria</taxon>
        <taxon>Pseudomonadati</taxon>
        <taxon>Pseudomonadota</taxon>
        <taxon>Alphaproteobacteria</taxon>
        <taxon>Sphingomonadales</taxon>
        <taxon>Sphingomonadaceae</taxon>
        <taxon>Stakelama</taxon>
    </lineage>
</organism>
<evidence type="ECO:0000313" key="3">
    <source>
        <dbReference type="Proteomes" id="UP001302249"/>
    </source>
</evidence>
<evidence type="ECO:0000313" key="2">
    <source>
        <dbReference type="EMBL" id="WNO52618.1"/>
    </source>
</evidence>
<evidence type="ECO:0000256" key="1">
    <source>
        <dbReference type="SAM" id="MobiDB-lite"/>
    </source>
</evidence>
<protein>
    <submittedName>
        <fullName evidence="2">Uncharacterized protein</fullName>
    </submittedName>
</protein>
<feature type="compositionally biased region" description="Basic and acidic residues" evidence="1">
    <location>
        <begin position="80"/>
        <end position="91"/>
    </location>
</feature>
<sequence>MRPVLNGGKAGNTLILLGTARADGRTTEAAGMLADRLEEVETVGLRSAGLRAFSYEAVNLDNDGFRTIIQRMAQASFSRGLRETHSRHPGEGRGPPCRSV</sequence>
<accession>A0ABZ0B5H3</accession>
<dbReference type="Proteomes" id="UP001302249">
    <property type="component" value="Chromosome"/>
</dbReference>
<dbReference type="RefSeq" id="WP_313913252.1">
    <property type="nucleotide sequence ID" value="NZ_CP135076.1"/>
</dbReference>
<reference evidence="2 3" key="1">
    <citation type="submission" date="2023-09" db="EMBL/GenBank/DDBJ databases">
        <authorList>
            <person name="Rey-Velasco X."/>
        </authorList>
    </citation>
    <scope>NUCLEOTIDE SEQUENCE [LARGE SCALE GENOMIC DNA]</scope>
    <source>
        <strain evidence="2 3">W311</strain>
    </source>
</reference>
<gene>
    <name evidence="2" type="ORF">RPR59_09065</name>
</gene>
<dbReference type="EMBL" id="CP135076">
    <property type="protein sequence ID" value="WNO52618.1"/>
    <property type="molecule type" value="Genomic_DNA"/>
</dbReference>
<keyword evidence="3" id="KW-1185">Reference proteome</keyword>
<feature type="region of interest" description="Disordered" evidence="1">
    <location>
        <begin position="77"/>
        <end position="100"/>
    </location>
</feature>
<proteinExistence type="predicted"/>